<evidence type="ECO:0000256" key="5">
    <source>
        <dbReference type="ARBA" id="ARBA00022598"/>
    </source>
</evidence>
<keyword evidence="4" id="KW-0820">tRNA-binding</keyword>
<dbReference type="Gene3D" id="3.30.54.20">
    <property type="match status" value="1"/>
</dbReference>
<dbReference type="Proteomes" id="UP000051124">
    <property type="component" value="Unassembled WGS sequence"/>
</dbReference>
<dbReference type="FunFam" id="3.30.930.10:FF:000002">
    <property type="entry name" value="Threonine--tRNA ligase"/>
    <property type="match status" value="1"/>
</dbReference>
<dbReference type="EC" id="6.1.1.3" evidence="2 14"/>
<gene>
    <name evidence="17" type="ORF">AMJ40_05620</name>
</gene>
<dbReference type="InterPro" id="IPR004095">
    <property type="entry name" value="TGS"/>
</dbReference>
<evidence type="ECO:0000256" key="4">
    <source>
        <dbReference type="ARBA" id="ARBA00022555"/>
    </source>
</evidence>
<evidence type="ECO:0000256" key="6">
    <source>
        <dbReference type="ARBA" id="ARBA00022723"/>
    </source>
</evidence>
<organism evidence="17 18">
    <name type="scientific">candidate division TA06 bacterium DG_26</name>
    <dbReference type="NCBI Taxonomy" id="1703771"/>
    <lineage>
        <taxon>Bacteria</taxon>
        <taxon>Bacteria division TA06</taxon>
    </lineage>
</organism>
<dbReference type="FunFam" id="3.30.980.10:FF:000005">
    <property type="entry name" value="Threonyl-tRNA synthetase, mitochondrial"/>
    <property type="match status" value="1"/>
</dbReference>
<dbReference type="SMART" id="SM00863">
    <property type="entry name" value="tRNA_SAD"/>
    <property type="match status" value="1"/>
</dbReference>
<dbReference type="AlphaFoldDB" id="A0A0S7WGW2"/>
<dbReference type="PROSITE" id="PS50862">
    <property type="entry name" value="AA_TRNA_LIGASE_II"/>
    <property type="match status" value="1"/>
</dbReference>
<evidence type="ECO:0000256" key="8">
    <source>
        <dbReference type="ARBA" id="ARBA00022833"/>
    </source>
</evidence>
<dbReference type="CDD" id="cd01667">
    <property type="entry name" value="TGS_ThrRS"/>
    <property type="match status" value="1"/>
</dbReference>
<keyword evidence="7" id="KW-0547">Nucleotide-binding</keyword>
<dbReference type="InterPro" id="IPR002320">
    <property type="entry name" value="Thr-tRNA-ligase_IIa"/>
</dbReference>
<keyword evidence="5" id="KW-0436">Ligase</keyword>
<evidence type="ECO:0000256" key="10">
    <source>
        <dbReference type="ARBA" id="ARBA00022884"/>
    </source>
</evidence>
<keyword evidence="12 17" id="KW-0030">Aminoacyl-tRNA synthetase</keyword>
<dbReference type="Pfam" id="PF00587">
    <property type="entry name" value="tRNA-synt_2b"/>
    <property type="match status" value="1"/>
</dbReference>
<feature type="domain" description="TGS" evidence="16">
    <location>
        <begin position="1"/>
        <end position="64"/>
    </location>
</feature>
<dbReference type="Gene3D" id="3.10.20.30">
    <property type="match status" value="1"/>
</dbReference>
<evidence type="ECO:0000256" key="9">
    <source>
        <dbReference type="ARBA" id="ARBA00022840"/>
    </source>
</evidence>
<sequence length="443" mass="51498">MKKIVVRLEDFAQDREYGAPPTPAQILQEFQKKFEDEPIAARVNGNLVDLSRELTENCSLSFVFTATDEGRQIYWHSASHVMAKAVKELFPNAKLGIGPAIEDGFYYDFDVATPFSPEDLVRIEKRMEAIIAQDLPFRREELKIDEAIRLFTNGGEKYKVELLQQIGDEHVSVYYLGDFVDLCRGPHLVSSGRIRNFKLLSAAGAYWKGDERNPMFQRIYGTAYEREQDLEFHLKRIEEAKQRDHRKLGPALELFNLYEEAGAGLIIWLPKGTVMRRIIEGFWVDEHLRRGYQLLTSPHIARGKLWQSSGHYDFFKDHMYFIDVQDEQYVLKPMNCPYHILVYKSKTRSYRDLPLRLAELGTVYRYERSGTLHGMLRVRGFTQDDAHIFCTPEQLKDEIIGVIDLATHILSTFGFNEYEVDLSVRDPKHPEHYMGSDRDWVLA</sequence>
<keyword evidence="11" id="KW-0648">Protein biosynthesis</keyword>
<dbReference type="PANTHER" id="PTHR11451">
    <property type="entry name" value="THREONINE-TRNA LIGASE"/>
    <property type="match status" value="1"/>
</dbReference>
<comment type="catalytic activity">
    <reaction evidence="13">
        <text>tRNA(Thr) + L-threonine + ATP = L-threonyl-tRNA(Thr) + AMP + diphosphate + H(+)</text>
        <dbReference type="Rhea" id="RHEA:24624"/>
        <dbReference type="Rhea" id="RHEA-COMP:9670"/>
        <dbReference type="Rhea" id="RHEA-COMP:9704"/>
        <dbReference type="ChEBI" id="CHEBI:15378"/>
        <dbReference type="ChEBI" id="CHEBI:30616"/>
        <dbReference type="ChEBI" id="CHEBI:33019"/>
        <dbReference type="ChEBI" id="CHEBI:57926"/>
        <dbReference type="ChEBI" id="CHEBI:78442"/>
        <dbReference type="ChEBI" id="CHEBI:78534"/>
        <dbReference type="ChEBI" id="CHEBI:456215"/>
        <dbReference type="EC" id="6.1.1.3"/>
    </reaction>
</comment>
<evidence type="ECO:0000256" key="7">
    <source>
        <dbReference type="ARBA" id="ARBA00022741"/>
    </source>
</evidence>
<dbReference type="GO" id="GO:0006435">
    <property type="term" value="P:threonyl-tRNA aminoacylation"/>
    <property type="evidence" value="ECO:0007669"/>
    <property type="project" value="UniProtKB-UniRule"/>
</dbReference>
<evidence type="ECO:0000256" key="11">
    <source>
        <dbReference type="ARBA" id="ARBA00022917"/>
    </source>
</evidence>
<dbReference type="GO" id="GO:0046872">
    <property type="term" value="F:metal ion binding"/>
    <property type="evidence" value="ECO:0007669"/>
    <property type="project" value="UniProtKB-KW"/>
</dbReference>
<comment type="caution">
    <text evidence="17">The sequence shown here is derived from an EMBL/GenBank/DDBJ whole genome shotgun (WGS) entry which is preliminary data.</text>
</comment>
<dbReference type="SUPFAM" id="SSF55681">
    <property type="entry name" value="Class II aaRS and biotin synthetases"/>
    <property type="match status" value="1"/>
</dbReference>
<dbReference type="PROSITE" id="PS51880">
    <property type="entry name" value="TGS"/>
    <property type="match status" value="1"/>
</dbReference>
<dbReference type="Gene3D" id="3.30.930.10">
    <property type="entry name" value="Bira Bifunctional Protein, Domain 2"/>
    <property type="match status" value="1"/>
</dbReference>
<evidence type="ECO:0000256" key="1">
    <source>
        <dbReference type="ARBA" id="ARBA00008226"/>
    </source>
</evidence>
<keyword evidence="8" id="KW-0862">Zinc</keyword>
<reference evidence="17 18" key="1">
    <citation type="journal article" date="2015" name="Microbiome">
        <title>Genomic resolution of linkages in carbon, nitrogen, and sulfur cycling among widespread estuary sediment bacteria.</title>
        <authorList>
            <person name="Baker B.J."/>
            <person name="Lazar C.S."/>
            <person name="Teske A.P."/>
            <person name="Dick G.J."/>
        </authorList>
    </citation>
    <scope>NUCLEOTIDE SEQUENCE [LARGE SCALE GENOMIC DNA]</scope>
    <source>
        <strain evidence="17">DG_26</strain>
    </source>
</reference>
<dbReference type="GO" id="GO:0004829">
    <property type="term" value="F:threonine-tRNA ligase activity"/>
    <property type="evidence" value="ECO:0007669"/>
    <property type="project" value="UniProtKB-UniRule"/>
</dbReference>
<keyword evidence="9" id="KW-0067">ATP-binding</keyword>
<dbReference type="GO" id="GO:0005737">
    <property type="term" value="C:cytoplasm"/>
    <property type="evidence" value="ECO:0007669"/>
    <property type="project" value="UniProtKB-UniRule"/>
</dbReference>
<evidence type="ECO:0000313" key="17">
    <source>
        <dbReference type="EMBL" id="KPJ49377.1"/>
    </source>
</evidence>
<dbReference type="NCBIfam" id="TIGR00418">
    <property type="entry name" value="thrS"/>
    <property type="match status" value="1"/>
</dbReference>
<proteinExistence type="inferred from homology"/>
<dbReference type="Pfam" id="PF07973">
    <property type="entry name" value="tRNA_SAD"/>
    <property type="match status" value="1"/>
</dbReference>
<evidence type="ECO:0000256" key="3">
    <source>
        <dbReference type="ARBA" id="ARBA00022490"/>
    </source>
</evidence>
<dbReference type="PANTHER" id="PTHR11451:SF44">
    <property type="entry name" value="THREONINE--TRNA LIGASE, CHLOROPLASTIC_MITOCHONDRIAL 2"/>
    <property type="match status" value="1"/>
</dbReference>
<keyword evidence="3" id="KW-0963">Cytoplasm</keyword>
<dbReference type="InterPro" id="IPR018163">
    <property type="entry name" value="Thr/Ala-tRNA-synth_IIc_edit"/>
</dbReference>
<dbReference type="SUPFAM" id="SSF81271">
    <property type="entry name" value="TGS-like"/>
    <property type="match status" value="1"/>
</dbReference>
<feature type="domain" description="Aminoacyl-transfer RNA synthetases class-II family profile" evidence="15">
    <location>
        <begin position="246"/>
        <end position="443"/>
    </location>
</feature>
<name>A0A0S7WGW2_UNCT6</name>
<protein>
    <recommendedName>
        <fullName evidence="2 14">Threonine--tRNA ligase</fullName>
        <ecNumber evidence="2 14">6.1.1.3</ecNumber>
    </recommendedName>
</protein>
<keyword evidence="10" id="KW-0694">RNA-binding</keyword>
<dbReference type="Gene3D" id="3.30.980.10">
    <property type="entry name" value="Threonyl-trna Synthetase, Chain A, domain 2"/>
    <property type="match status" value="1"/>
</dbReference>
<dbReference type="GO" id="GO:0000049">
    <property type="term" value="F:tRNA binding"/>
    <property type="evidence" value="ECO:0007669"/>
    <property type="project" value="UniProtKB-KW"/>
</dbReference>
<dbReference type="InterPro" id="IPR002314">
    <property type="entry name" value="aa-tRNA-synt_IIb"/>
</dbReference>
<dbReference type="FunFam" id="3.30.54.20:FF:000002">
    <property type="entry name" value="Threonine--tRNA ligase"/>
    <property type="match status" value="1"/>
</dbReference>
<dbReference type="InterPro" id="IPR045864">
    <property type="entry name" value="aa-tRNA-synth_II/BPL/LPL"/>
</dbReference>
<keyword evidence="6" id="KW-0479">Metal-binding</keyword>
<evidence type="ECO:0000256" key="12">
    <source>
        <dbReference type="ARBA" id="ARBA00023146"/>
    </source>
</evidence>
<accession>A0A0S7WGW2</accession>
<evidence type="ECO:0000313" key="18">
    <source>
        <dbReference type="Proteomes" id="UP000051124"/>
    </source>
</evidence>
<evidence type="ECO:0000259" key="16">
    <source>
        <dbReference type="PROSITE" id="PS51880"/>
    </source>
</evidence>
<dbReference type="InterPro" id="IPR012675">
    <property type="entry name" value="Beta-grasp_dom_sf"/>
</dbReference>
<dbReference type="GO" id="GO:0005524">
    <property type="term" value="F:ATP binding"/>
    <property type="evidence" value="ECO:0007669"/>
    <property type="project" value="UniProtKB-KW"/>
</dbReference>
<comment type="similarity">
    <text evidence="1">Belongs to the class-II aminoacyl-tRNA synthetase family.</text>
</comment>
<dbReference type="EMBL" id="LIZT01000061">
    <property type="protein sequence ID" value="KPJ49377.1"/>
    <property type="molecule type" value="Genomic_DNA"/>
</dbReference>
<evidence type="ECO:0000259" key="15">
    <source>
        <dbReference type="PROSITE" id="PS50862"/>
    </source>
</evidence>
<evidence type="ECO:0000256" key="13">
    <source>
        <dbReference type="ARBA" id="ARBA00049515"/>
    </source>
</evidence>
<evidence type="ECO:0000256" key="2">
    <source>
        <dbReference type="ARBA" id="ARBA00013163"/>
    </source>
</evidence>
<dbReference type="InterPro" id="IPR012947">
    <property type="entry name" value="tRNA_SAD"/>
</dbReference>
<feature type="non-terminal residue" evidence="17">
    <location>
        <position position="443"/>
    </location>
</feature>
<dbReference type="InterPro" id="IPR006195">
    <property type="entry name" value="aa-tRNA-synth_II"/>
</dbReference>
<dbReference type="SUPFAM" id="SSF55186">
    <property type="entry name" value="ThrRS/AlaRS common domain"/>
    <property type="match status" value="1"/>
</dbReference>
<dbReference type="InterPro" id="IPR012676">
    <property type="entry name" value="TGS-like"/>
</dbReference>
<dbReference type="PRINTS" id="PR01047">
    <property type="entry name" value="TRNASYNTHTHR"/>
</dbReference>
<evidence type="ECO:0000256" key="14">
    <source>
        <dbReference type="NCBIfam" id="TIGR00418"/>
    </source>
</evidence>